<feature type="domain" description="TMEM131L fourth Ig-like" evidence="2">
    <location>
        <begin position="28"/>
        <end position="82"/>
    </location>
</feature>
<organism evidence="4 5">
    <name type="scientific">Staurois parvus</name>
    <dbReference type="NCBI Taxonomy" id="386267"/>
    <lineage>
        <taxon>Eukaryota</taxon>
        <taxon>Metazoa</taxon>
        <taxon>Chordata</taxon>
        <taxon>Craniata</taxon>
        <taxon>Vertebrata</taxon>
        <taxon>Euteleostomi</taxon>
        <taxon>Amphibia</taxon>
        <taxon>Batrachia</taxon>
        <taxon>Anura</taxon>
        <taxon>Neobatrachia</taxon>
        <taxon>Ranoidea</taxon>
        <taxon>Ranidae</taxon>
        <taxon>Staurois</taxon>
    </lineage>
</organism>
<keyword evidence="5" id="KW-1185">Reference proteome</keyword>
<dbReference type="Proteomes" id="UP001162483">
    <property type="component" value="Unassembled WGS sequence"/>
</dbReference>
<dbReference type="InterPro" id="IPR039877">
    <property type="entry name" value="TMEM131-like"/>
</dbReference>
<dbReference type="Pfam" id="PF24499">
    <property type="entry name" value="Ig_TMEM131L_4"/>
    <property type="match status" value="1"/>
</dbReference>
<evidence type="ECO:0000259" key="2">
    <source>
        <dbReference type="Pfam" id="PF24499"/>
    </source>
</evidence>
<reference evidence="4" key="1">
    <citation type="submission" date="2023-05" db="EMBL/GenBank/DDBJ databases">
        <authorList>
            <person name="Stuckert A."/>
        </authorList>
    </citation>
    <scope>NUCLEOTIDE SEQUENCE</scope>
</reference>
<feature type="region of interest" description="Disordered" evidence="1">
    <location>
        <begin position="1"/>
        <end position="20"/>
    </location>
</feature>
<protein>
    <recommendedName>
        <fullName evidence="6">Transmembrane protein 131-like</fullName>
    </recommendedName>
</protein>
<feature type="region of interest" description="Disordered" evidence="1">
    <location>
        <begin position="479"/>
        <end position="563"/>
    </location>
</feature>
<evidence type="ECO:0008006" key="6">
    <source>
        <dbReference type="Google" id="ProtNLM"/>
    </source>
</evidence>
<dbReference type="EMBL" id="CATNWA010002658">
    <property type="protein sequence ID" value="CAI9543445.1"/>
    <property type="molecule type" value="Genomic_DNA"/>
</dbReference>
<evidence type="ECO:0000313" key="5">
    <source>
        <dbReference type="Proteomes" id="UP001162483"/>
    </source>
</evidence>
<accession>A0ABN9B778</accession>
<comment type="caution">
    <text evidence="4">The sequence shown here is derived from an EMBL/GenBank/DDBJ whole genome shotgun (WGS) entry which is preliminary data.</text>
</comment>
<dbReference type="InterPro" id="IPR055436">
    <property type="entry name" value="Ig_TMEM131L_4"/>
</dbReference>
<dbReference type="InterPro" id="IPR055437">
    <property type="entry name" value="TMEM131L_Ig_5"/>
</dbReference>
<evidence type="ECO:0000256" key="1">
    <source>
        <dbReference type="SAM" id="MobiDB-lite"/>
    </source>
</evidence>
<feature type="compositionally biased region" description="Polar residues" evidence="1">
    <location>
        <begin position="397"/>
        <end position="415"/>
    </location>
</feature>
<proteinExistence type="predicted"/>
<feature type="compositionally biased region" description="Basic and acidic residues" evidence="1">
    <location>
        <begin position="548"/>
        <end position="563"/>
    </location>
</feature>
<name>A0ABN9B778_9NEOB</name>
<gene>
    <name evidence="4" type="ORF">SPARVUS_LOCUS2281791</name>
</gene>
<feature type="domain" description="TMEM131L fifth Ig-like" evidence="3">
    <location>
        <begin position="132"/>
        <end position="196"/>
    </location>
</feature>
<evidence type="ECO:0000313" key="4">
    <source>
        <dbReference type="EMBL" id="CAI9543445.1"/>
    </source>
</evidence>
<evidence type="ECO:0000259" key="3">
    <source>
        <dbReference type="Pfam" id="PF24501"/>
    </source>
</evidence>
<feature type="region of interest" description="Disordered" evidence="1">
    <location>
        <begin position="393"/>
        <end position="426"/>
    </location>
</feature>
<dbReference type="PANTHER" id="PTHR22050">
    <property type="entry name" value="RW1 PROTEIN HOMOLOG"/>
    <property type="match status" value="1"/>
</dbReference>
<sequence>MVQMSRRLTSQQENSGCRNNVTHRTNLRNAVVKYLNCIYHLGECRKVGIVFVPLDYRKVTSFIIVRNNLTFLDMITVEGLGAREMLRVGGRLPGVSGSLRFKVPESTLMDCRQQLKDSKHVLSITKMFKVENIGSLPMTIVAMKINGYNCQGFGFEVLGCHTFSLSQNASREISIVFIPDFTSSWVIRELTLVTASNLEFRFTLNVTLPHHLLPLCADGVPGPSWEESFWRLTVLFVSLSLVGVVLIAFQQAQYILSDFLKIRQRNNSSSSPQQNSSAVDTITSESYRGSCKSFTDSSSPPDKGKGKGYLAVAAAVPVRSQNASKRGPATYSHSQKKQHKCSVYYSIKQKSSSVVTNTAACDTSQPISPDMRPPSPKDSTYSDALAEKWTDLDSVDSMDTGNQKHLTGSDNSLGKEQSALLSPPFLPQRTAYESTFKEEPTISMFPMETAYKTSESMTEPKKNFCDFSSVSGKLPEDLISRSLHKSQTEPQIVPRKMEGNKHRISLTAHKECVETPKKSTDREASADKNPQNSIREKTCGKPDVSPFKQEEQFRGKTPSEKRESVFPNLNWNKNRTCARKNKKKNSVFPARVAEQSTLKHSYQDVDRLEPRATHRGKTWNALPNGDVCRVEPKKQQNATTWGYRMLSDSQKEIC</sequence>
<dbReference type="PANTHER" id="PTHR22050:SF2">
    <property type="entry name" value="TRANSMEMBRANE PROTEIN 131-LIKE"/>
    <property type="match status" value="1"/>
</dbReference>
<feature type="compositionally biased region" description="Basic and acidic residues" evidence="1">
    <location>
        <begin position="508"/>
        <end position="526"/>
    </location>
</feature>
<dbReference type="Pfam" id="PF24501">
    <property type="entry name" value="Ig_TMEM131L_5"/>
    <property type="match status" value="1"/>
</dbReference>